<keyword evidence="5" id="KW-0648">Protein biosynthesis</keyword>
<dbReference type="Gene3D" id="3.90.550.10">
    <property type="entry name" value="Spore Coat Polysaccharide Biosynthesis Protein SpsA, Chain A"/>
    <property type="match status" value="1"/>
</dbReference>
<comment type="function">
    <text evidence="8">Acts as a component of the translation initiation factor 2B (eIF2B) complex, which catalyzes the exchange of GDP for GTP on the eukaryotic initiation factor 2 (eIF2) complex gamma subunit. Its guanine nucleotide exchange factor activity is repressed when bound to eIF2 complex phosphorylated on the alpha subunit, thereby limiting the amount of methionyl-initiator methionine tRNA available to the ribosome and consequently global translation is repressed.</text>
</comment>
<dbReference type="Pfam" id="PF24894">
    <property type="entry name" value="Hexapep_GlmU"/>
    <property type="match status" value="1"/>
</dbReference>
<evidence type="ECO:0000256" key="5">
    <source>
        <dbReference type="ARBA" id="ARBA00022917"/>
    </source>
</evidence>
<feature type="domain" description="Nucleotidyl transferase" evidence="10">
    <location>
        <begin position="14"/>
        <end position="148"/>
    </location>
</feature>
<organism evidence="12 13">
    <name type="scientific">Gnathostoma spinigerum</name>
    <dbReference type="NCBI Taxonomy" id="75299"/>
    <lineage>
        <taxon>Eukaryota</taxon>
        <taxon>Metazoa</taxon>
        <taxon>Ecdysozoa</taxon>
        <taxon>Nematoda</taxon>
        <taxon>Chromadorea</taxon>
        <taxon>Rhabditida</taxon>
        <taxon>Spirurina</taxon>
        <taxon>Gnathostomatomorpha</taxon>
        <taxon>Gnathostomatoidea</taxon>
        <taxon>Gnathostomatidae</taxon>
        <taxon>Gnathostoma</taxon>
    </lineage>
</organism>
<dbReference type="PANTHER" id="PTHR45989">
    <property type="entry name" value="TRANSLATION INITIATION FACTOR EIF-2B SUBUNIT GAMMA"/>
    <property type="match status" value="1"/>
</dbReference>
<evidence type="ECO:0000256" key="2">
    <source>
        <dbReference type="ARBA" id="ARBA00007878"/>
    </source>
</evidence>
<keyword evidence="13" id="KW-1185">Reference proteome</keyword>
<evidence type="ECO:0000256" key="8">
    <source>
        <dbReference type="ARBA" id="ARBA00045373"/>
    </source>
</evidence>
<comment type="caution">
    <text evidence="12">The sequence shown here is derived from an EMBL/GenBank/DDBJ whole genome shotgun (WGS) entry which is preliminary data.</text>
</comment>
<proteinExistence type="inferred from homology"/>
<comment type="similarity">
    <text evidence="2">Belongs to the eIF-2B gamma/epsilon subunits family.</text>
</comment>
<evidence type="ECO:0000256" key="6">
    <source>
        <dbReference type="ARBA" id="ARBA00044196"/>
    </source>
</evidence>
<feature type="domain" description="Glucose-1-phosphate adenylyltransferase/Bifunctional protein GlmU-like C-terminal hexapeptide" evidence="11">
    <location>
        <begin position="341"/>
        <end position="423"/>
    </location>
</feature>
<evidence type="ECO:0000256" key="1">
    <source>
        <dbReference type="ARBA" id="ARBA00004514"/>
    </source>
</evidence>
<gene>
    <name evidence="12" type="ORF">AB6A40_000209</name>
</gene>
<name>A0ABD6EB20_9BILA</name>
<dbReference type="SUPFAM" id="SSF53448">
    <property type="entry name" value="Nucleotide-diphospho-sugar transferases"/>
    <property type="match status" value="1"/>
</dbReference>
<evidence type="ECO:0000313" key="13">
    <source>
        <dbReference type="Proteomes" id="UP001608902"/>
    </source>
</evidence>
<dbReference type="InterPro" id="IPR051960">
    <property type="entry name" value="eIF2B_gamma"/>
</dbReference>
<sequence length="457" mass="50346">MRACMDTDIGQWQAVVFCGGVGYRMTDLTDHIPKCMLPIAGVPMFWYPLNFLQNNGIKDVLLIVQEKLADEIKSTLASGALPKLSELKIELIPLSSSTEEWGTADILRSVSNKIKRDILVVSGDFISDFNINRMINLHRAEGSSLTCLLAENVVNGPIPGLKIKRSRGRDLIALSSPSNQVVFLGSEEDFDESVPLSTALFSKFKNVFLTAKYNDCHVYIMKRWILEVLDKNRNLSSIKVDLIPYLLEQQYCPDSDINRHLGMSRLATLANRLSFGAPLKEDRSSLKCFGYAMKLEDASIVAHANTIGAYFEVNKAILRLLTSRFSAEFPMGIRVGPNLPATISESYVGKGTKFVEAKAGNGTISRSDKTVIKRSVIGPNCQIGIRAKISGSLIMKGCIIGEGVQITNSILCPECKIGDDSQITLSIIVNNQDVPVSSKISNEVVAPEDEMEYDERV</sequence>
<dbReference type="InterPro" id="IPR056818">
    <property type="entry name" value="GlmU/GlgC-like_hexapep"/>
</dbReference>
<comment type="subcellular location">
    <subcellularLocation>
        <location evidence="1">Cytoplasm</location>
        <location evidence="1">Cytosol</location>
    </subcellularLocation>
</comment>
<dbReference type="AlphaFoldDB" id="A0ABD6EB20"/>
<dbReference type="EMBL" id="JBGFUD010000052">
    <property type="protein sequence ID" value="MFH4973500.1"/>
    <property type="molecule type" value="Genomic_DNA"/>
</dbReference>
<evidence type="ECO:0000259" key="10">
    <source>
        <dbReference type="Pfam" id="PF00483"/>
    </source>
</evidence>
<evidence type="ECO:0000259" key="11">
    <source>
        <dbReference type="Pfam" id="PF24894"/>
    </source>
</evidence>
<dbReference type="GO" id="GO:0005829">
    <property type="term" value="C:cytosol"/>
    <property type="evidence" value="ECO:0007669"/>
    <property type="project" value="UniProtKB-SubCell"/>
</dbReference>
<dbReference type="InterPro" id="IPR005835">
    <property type="entry name" value="NTP_transferase_dom"/>
</dbReference>
<dbReference type="Proteomes" id="UP001608902">
    <property type="component" value="Unassembled WGS sequence"/>
</dbReference>
<dbReference type="PANTHER" id="PTHR45989:SF1">
    <property type="entry name" value="TRANSLATION INITIATION FACTOR EIF-2B SUBUNIT GAMMA"/>
    <property type="match status" value="1"/>
</dbReference>
<dbReference type="InterPro" id="IPR029044">
    <property type="entry name" value="Nucleotide-diphossugar_trans"/>
</dbReference>
<evidence type="ECO:0000256" key="7">
    <source>
        <dbReference type="ARBA" id="ARBA00044229"/>
    </source>
</evidence>
<protein>
    <recommendedName>
        <fullName evidence="6">Translation initiation factor eIF2B subunit gamma</fullName>
    </recommendedName>
    <alternativeName>
        <fullName evidence="7">eIF2B GDP-GTP exchange factor subunit gamma</fullName>
    </alternativeName>
</protein>
<keyword evidence="4" id="KW-0396">Initiation factor</keyword>
<accession>A0ABD6EB20</accession>
<evidence type="ECO:0000256" key="3">
    <source>
        <dbReference type="ARBA" id="ARBA00022490"/>
    </source>
</evidence>
<dbReference type="CDD" id="cd04198">
    <property type="entry name" value="eIF-2B_gamma_N"/>
    <property type="match status" value="1"/>
</dbReference>
<dbReference type="GO" id="GO:0003743">
    <property type="term" value="F:translation initiation factor activity"/>
    <property type="evidence" value="ECO:0007669"/>
    <property type="project" value="UniProtKB-KW"/>
</dbReference>
<dbReference type="Pfam" id="PF00483">
    <property type="entry name" value="NTP_transferase"/>
    <property type="match status" value="1"/>
</dbReference>
<evidence type="ECO:0000256" key="9">
    <source>
        <dbReference type="ARBA" id="ARBA00046432"/>
    </source>
</evidence>
<evidence type="ECO:0000256" key="4">
    <source>
        <dbReference type="ARBA" id="ARBA00022540"/>
    </source>
</evidence>
<reference evidence="12 13" key="1">
    <citation type="submission" date="2024-08" db="EMBL/GenBank/DDBJ databases">
        <title>Gnathostoma spinigerum genome.</title>
        <authorList>
            <person name="Gonzalez-Bertolin B."/>
            <person name="Monzon S."/>
            <person name="Zaballos A."/>
            <person name="Jimenez P."/>
            <person name="Dekumyoy P."/>
            <person name="Varona S."/>
            <person name="Cuesta I."/>
            <person name="Sumanam S."/>
            <person name="Adisakwattana P."/>
            <person name="Gasser R.B."/>
            <person name="Hernandez-Gonzalez A."/>
            <person name="Young N.D."/>
            <person name="Perteguer M.J."/>
        </authorList>
    </citation>
    <scope>NUCLEOTIDE SEQUENCE [LARGE SCALE GENOMIC DNA]</scope>
    <source>
        <strain evidence="12">AL3</strain>
        <tissue evidence="12">Liver</tissue>
    </source>
</reference>
<evidence type="ECO:0000313" key="12">
    <source>
        <dbReference type="EMBL" id="MFH4973500.1"/>
    </source>
</evidence>
<comment type="subunit">
    <text evidence="9">Component of the translation initiation factor 2B (eIF2B) complex which is a heterodecamer of two sets of five different subunits: alpha, beta, gamma, delta and epsilon. Subunits alpha, beta and delta comprise a regulatory subcomplex and subunits epsilon and gamma comprise a catalytic subcomplex. Within the complex, the hexameric regulatory complex resides at the center, with the two heterodimeric catalytic subcomplexes bound on opposite sides.</text>
</comment>
<keyword evidence="3" id="KW-0963">Cytoplasm</keyword>
<dbReference type="Gene3D" id="2.160.10.10">
    <property type="entry name" value="Hexapeptide repeat proteins"/>
    <property type="match status" value="1"/>
</dbReference>